<keyword evidence="3" id="KW-1185">Reference proteome</keyword>
<keyword evidence="1" id="KW-0732">Signal</keyword>
<evidence type="ECO:0000256" key="1">
    <source>
        <dbReference type="SAM" id="SignalP"/>
    </source>
</evidence>
<organism evidence="2 3">
    <name type="scientific">Bartonella pachyuromydis</name>
    <dbReference type="NCBI Taxonomy" id="931097"/>
    <lineage>
        <taxon>Bacteria</taxon>
        <taxon>Pseudomonadati</taxon>
        <taxon>Pseudomonadota</taxon>
        <taxon>Alphaproteobacteria</taxon>
        <taxon>Hyphomicrobiales</taxon>
        <taxon>Bartonellaceae</taxon>
        <taxon>Bartonella</taxon>
    </lineage>
</organism>
<name>A0ABP8VGQ6_9HYPH</name>
<comment type="caution">
    <text evidence="2">The sequence shown here is derived from an EMBL/GenBank/DDBJ whole genome shotgun (WGS) entry which is preliminary data.</text>
</comment>
<dbReference type="EMBL" id="BAABJA010000005">
    <property type="protein sequence ID" value="GAA4663225.1"/>
    <property type="molecule type" value="Genomic_DNA"/>
</dbReference>
<reference evidence="3" key="1">
    <citation type="journal article" date="2019" name="Int. J. Syst. Evol. Microbiol.">
        <title>The Global Catalogue of Microorganisms (GCM) 10K type strain sequencing project: providing services to taxonomists for standard genome sequencing and annotation.</title>
        <authorList>
            <consortium name="The Broad Institute Genomics Platform"/>
            <consortium name="The Broad Institute Genome Sequencing Center for Infectious Disease"/>
            <person name="Wu L."/>
            <person name="Ma J."/>
        </authorList>
    </citation>
    <scope>NUCLEOTIDE SEQUENCE [LARGE SCALE GENOMIC DNA]</scope>
    <source>
        <strain evidence="3">JCM 17714</strain>
    </source>
</reference>
<sequence>MNIQSLITTSIVALISASAVQVANATVSHEGAPVITVPSFSWTGFYLGGQGRKFSSKVEITDPATKNPLFSQDVHLSLQVS</sequence>
<protein>
    <submittedName>
        <fullName evidence="2">Uncharacterized protein</fullName>
    </submittedName>
</protein>
<proteinExistence type="predicted"/>
<feature type="signal peptide" evidence="1">
    <location>
        <begin position="1"/>
        <end position="25"/>
    </location>
</feature>
<feature type="chain" id="PRO_5047124684" evidence="1">
    <location>
        <begin position="26"/>
        <end position="81"/>
    </location>
</feature>
<accession>A0ABP8VGQ6</accession>
<evidence type="ECO:0000313" key="2">
    <source>
        <dbReference type="EMBL" id="GAA4663225.1"/>
    </source>
</evidence>
<evidence type="ECO:0000313" key="3">
    <source>
        <dbReference type="Proteomes" id="UP001501699"/>
    </source>
</evidence>
<dbReference type="Proteomes" id="UP001501699">
    <property type="component" value="Unassembled WGS sequence"/>
</dbReference>
<gene>
    <name evidence="2" type="ORF">GCM10023262_09380</name>
</gene>